<evidence type="ECO:0000313" key="1">
    <source>
        <dbReference type="EMBL" id="KAJ1901003.1"/>
    </source>
</evidence>
<organism evidence="1 2">
    <name type="scientific">Kickxella alabastrina</name>
    <dbReference type="NCBI Taxonomy" id="61397"/>
    <lineage>
        <taxon>Eukaryota</taxon>
        <taxon>Fungi</taxon>
        <taxon>Fungi incertae sedis</taxon>
        <taxon>Zoopagomycota</taxon>
        <taxon>Kickxellomycotina</taxon>
        <taxon>Kickxellomycetes</taxon>
        <taxon>Kickxellales</taxon>
        <taxon>Kickxellaceae</taxon>
        <taxon>Kickxella</taxon>
    </lineage>
</organism>
<gene>
    <name evidence="1" type="ORF">LPJ66_001081</name>
</gene>
<dbReference type="Proteomes" id="UP001150581">
    <property type="component" value="Unassembled WGS sequence"/>
</dbReference>
<accession>A0ACC1IUJ0</accession>
<comment type="caution">
    <text evidence="1">The sequence shown here is derived from an EMBL/GenBank/DDBJ whole genome shotgun (WGS) entry which is preliminary data.</text>
</comment>
<evidence type="ECO:0000313" key="2">
    <source>
        <dbReference type="Proteomes" id="UP001150581"/>
    </source>
</evidence>
<keyword evidence="2" id="KW-1185">Reference proteome</keyword>
<proteinExistence type="predicted"/>
<reference evidence="1" key="1">
    <citation type="submission" date="2022-07" db="EMBL/GenBank/DDBJ databases">
        <title>Phylogenomic reconstructions and comparative analyses of Kickxellomycotina fungi.</title>
        <authorList>
            <person name="Reynolds N.K."/>
            <person name="Stajich J.E."/>
            <person name="Barry K."/>
            <person name="Grigoriev I.V."/>
            <person name="Crous P."/>
            <person name="Smith M.E."/>
        </authorList>
    </citation>
    <scope>NUCLEOTIDE SEQUENCE</scope>
    <source>
        <strain evidence="1">Benny 63K</strain>
    </source>
</reference>
<name>A0ACC1IUJ0_9FUNG</name>
<dbReference type="EMBL" id="JANBPG010000049">
    <property type="protein sequence ID" value="KAJ1901003.1"/>
    <property type="molecule type" value="Genomic_DNA"/>
</dbReference>
<protein>
    <submittedName>
        <fullName evidence="1">Uncharacterized protein</fullName>
    </submittedName>
</protein>
<sequence length="103" mass="11236">MQCDDVLAHVFLGSLSEVTLISGTLAEPVAAQACVDTLQPADPRLDSDADARDATKSCKSNLIADEYDGFVPLADAPCLKERRTRNDIIVLVTRKADIEEYRL</sequence>